<dbReference type="Proteomes" id="UP001203972">
    <property type="component" value="Unassembled WGS sequence"/>
</dbReference>
<name>A0AAP2US59_CLOIN</name>
<dbReference type="AlphaFoldDB" id="A0AAP2US59"/>
<evidence type="ECO:0000313" key="2">
    <source>
        <dbReference type="Proteomes" id="UP001203972"/>
    </source>
</evidence>
<evidence type="ECO:0000313" key="1">
    <source>
        <dbReference type="EMBL" id="MCR0234644.1"/>
    </source>
</evidence>
<sequence>MNYSSKKDNVDLNSTARGGMPICGLNSCQTACVKSCSMICALYCSLGGAGYQSDNAKKNI</sequence>
<protein>
    <submittedName>
        <fullName evidence="1">Uncharacterized protein</fullName>
    </submittedName>
</protein>
<dbReference type="EMBL" id="JAKTMA010000037">
    <property type="protein sequence ID" value="MCR0234644.1"/>
    <property type="molecule type" value="Genomic_DNA"/>
</dbReference>
<comment type="caution">
    <text evidence="1">The sequence shown here is derived from an EMBL/GenBank/DDBJ whole genome shotgun (WGS) entry which is preliminary data.</text>
</comment>
<reference evidence="1" key="1">
    <citation type="journal article" date="2022" name="Clin. Infect. Dis.">
        <title>Association between Clostridium innocuum and antibiotic-associated diarrhea in adults and children: A cross-sectional study and comparative genomics analysis.</title>
        <authorList>
            <person name="Cherny K.E."/>
            <person name="Muscat E.B."/>
            <person name="Balaji A."/>
            <person name="Mukherjee J."/>
            <person name="Ozer E.A."/>
            <person name="Angarone M.P."/>
            <person name="Hauser A.R."/>
            <person name="Sichel J.S."/>
            <person name="Amponsah E."/>
            <person name="Kociolek L.K."/>
        </authorList>
    </citation>
    <scope>NUCLEOTIDE SEQUENCE</scope>
    <source>
        <strain evidence="1">NU1-AC-029v</strain>
    </source>
</reference>
<accession>A0AAP2US59</accession>
<proteinExistence type="predicted"/>
<organism evidence="1 2">
    <name type="scientific">Clostridium innocuum</name>
    <dbReference type="NCBI Taxonomy" id="1522"/>
    <lineage>
        <taxon>Bacteria</taxon>
        <taxon>Bacillati</taxon>
        <taxon>Bacillota</taxon>
        <taxon>Clostridia</taxon>
        <taxon>Eubacteriales</taxon>
        <taxon>Clostridiaceae</taxon>
        <taxon>Clostridium</taxon>
    </lineage>
</organism>
<gene>
    <name evidence="1" type="ORF">MKC95_17895</name>
</gene>
<dbReference type="RefSeq" id="WP_008819549.1">
    <property type="nucleotide sequence ID" value="NZ_AP025565.1"/>
</dbReference>